<dbReference type="SMART" id="SM00248">
    <property type="entry name" value="ANK"/>
    <property type="match status" value="8"/>
</dbReference>
<accession>A0A816C9E4</accession>
<dbReference type="EMBL" id="CAJNOR010007620">
    <property type="protein sequence ID" value="CAF1620490.1"/>
    <property type="molecule type" value="Genomic_DNA"/>
</dbReference>
<dbReference type="Pfam" id="PF12796">
    <property type="entry name" value="Ank_2"/>
    <property type="match status" value="3"/>
</dbReference>
<evidence type="ECO:0000256" key="1">
    <source>
        <dbReference type="ARBA" id="ARBA00022737"/>
    </source>
</evidence>
<dbReference type="Pfam" id="PF07525">
    <property type="entry name" value="SOCS_box"/>
    <property type="match status" value="1"/>
</dbReference>
<name>A0A816C9E4_ADIRI</name>
<reference evidence="5" key="1">
    <citation type="submission" date="2021-02" db="EMBL/GenBank/DDBJ databases">
        <authorList>
            <person name="Nowell W R."/>
        </authorList>
    </citation>
    <scope>NUCLEOTIDE SEQUENCE</scope>
</reference>
<feature type="repeat" description="ANK" evidence="3">
    <location>
        <begin position="101"/>
        <end position="133"/>
    </location>
</feature>
<dbReference type="InterPro" id="IPR036770">
    <property type="entry name" value="Ankyrin_rpt-contain_sf"/>
</dbReference>
<proteinExistence type="predicted"/>
<dbReference type="PRINTS" id="PR01415">
    <property type="entry name" value="ANKYRIN"/>
</dbReference>
<dbReference type="AlphaFoldDB" id="A0A816C9E4"/>
<keyword evidence="6" id="KW-1185">Reference proteome</keyword>
<dbReference type="Gene3D" id="1.25.40.20">
    <property type="entry name" value="Ankyrin repeat-containing domain"/>
    <property type="match status" value="3"/>
</dbReference>
<dbReference type="SUPFAM" id="SSF48403">
    <property type="entry name" value="Ankyrin repeat"/>
    <property type="match status" value="1"/>
</dbReference>
<feature type="repeat" description="ANK" evidence="3">
    <location>
        <begin position="277"/>
        <end position="309"/>
    </location>
</feature>
<dbReference type="InterPro" id="IPR002110">
    <property type="entry name" value="Ankyrin_rpt"/>
</dbReference>
<feature type="repeat" description="ANK" evidence="3">
    <location>
        <begin position="209"/>
        <end position="241"/>
    </location>
</feature>
<dbReference type="PANTHER" id="PTHR24198">
    <property type="entry name" value="ANKYRIN REPEAT AND PROTEIN KINASE DOMAIN-CONTAINING PROTEIN"/>
    <property type="match status" value="1"/>
</dbReference>
<feature type="domain" description="SOCS box" evidence="4">
    <location>
        <begin position="451"/>
        <end position="495"/>
    </location>
</feature>
<dbReference type="SMART" id="SM00969">
    <property type="entry name" value="SOCS_box"/>
    <property type="match status" value="1"/>
</dbReference>
<evidence type="ECO:0000313" key="6">
    <source>
        <dbReference type="Proteomes" id="UP000663828"/>
    </source>
</evidence>
<sequence length="497" mass="56820">MSVNIADGDALLILLRDAIVQHLPLKDIKRILRYLITNDKKRTYSNHSFVRFVFSFKQLDINGAVRRGLRALHYAVFENDLECVRLLVEDYHADVNVLDDAGYSPLHLASKYGFIDIIHILIDNGSLVNFHTASTHSITTSHQEVIIEPLSLSLENNHIDCARLLLFSGANVNQHYFLGYEINLLPYENLSSLELILKHGANPNALSRSGITPLIKACREGNLGAVTLLCRYGANVNYVTRKFRQRNALITSIDSKRGDIIEQLLIYGGFTNKHPDLCNSPLELAIRKDDINTVQLLIAFGADTNEETNEDNECITPLILACQLANLGNQYSIIKSLLENDAEPNQSVSYNPQHHHQHVPYRTPLVTYINYARDRRLDMRIIRLLIGYGARVSFSRGRDSVLRFLRRFQSNSYLIEVLCEAAYLFHRNYIIECTELDETTKSAIYRAATTPQTLKNITRKQIRDYLFNSSLKIRIERAVKKLDLPVFLQRYLLFDDV</sequence>
<evidence type="ECO:0000256" key="3">
    <source>
        <dbReference type="PROSITE-ProRule" id="PRU00023"/>
    </source>
</evidence>
<feature type="repeat" description="ANK" evidence="3">
    <location>
        <begin position="67"/>
        <end position="100"/>
    </location>
</feature>
<dbReference type="Pfam" id="PF00023">
    <property type="entry name" value="Ank"/>
    <property type="match status" value="1"/>
</dbReference>
<dbReference type="PROSITE" id="PS50297">
    <property type="entry name" value="ANK_REP_REGION"/>
    <property type="match status" value="3"/>
</dbReference>
<keyword evidence="1" id="KW-0677">Repeat</keyword>
<protein>
    <recommendedName>
        <fullName evidence="4">SOCS box domain-containing protein</fullName>
    </recommendedName>
</protein>
<dbReference type="InterPro" id="IPR001496">
    <property type="entry name" value="SOCS_box"/>
</dbReference>
<evidence type="ECO:0000259" key="4">
    <source>
        <dbReference type="SMART" id="SM00969"/>
    </source>
</evidence>
<evidence type="ECO:0000313" key="5">
    <source>
        <dbReference type="EMBL" id="CAF1620490.1"/>
    </source>
</evidence>
<evidence type="ECO:0000256" key="2">
    <source>
        <dbReference type="ARBA" id="ARBA00023043"/>
    </source>
</evidence>
<dbReference type="Proteomes" id="UP000663828">
    <property type="component" value="Unassembled WGS sequence"/>
</dbReference>
<keyword evidence="2 3" id="KW-0040">ANK repeat</keyword>
<dbReference type="PANTHER" id="PTHR24198:SF165">
    <property type="entry name" value="ANKYRIN REPEAT-CONTAINING PROTEIN-RELATED"/>
    <property type="match status" value="1"/>
</dbReference>
<gene>
    <name evidence="5" type="ORF">XAT740_LOCUS50172</name>
</gene>
<dbReference type="PROSITE" id="PS50088">
    <property type="entry name" value="ANK_REPEAT"/>
    <property type="match status" value="4"/>
</dbReference>
<organism evidence="5 6">
    <name type="scientific">Adineta ricciae</name>
    <name type="common">Rotifer</name>
    <dbReference type="NCBI Taxonomy" id="249248"/>
    <lineage>
        <taxon>Eukaryota</taxon>
        <taxon>Metazoa</taxon>
        <taxon>Spiralia</taxon>
        <taxon>Gnathifera</taxon>
        <taxon>Rotifera</taxon>
        <taxon>Eurotatoria</taxon>
        <taxon>Bdelloidea</taxon>
        <taxon>Adinetida</taxon>
        <taxon>Adinetidae</taxon>
        <taxon>Adineta</taxon>
    </lineage>
</organism>
<comment type="caution">
    <text evidence="5">The sequence shown here is derived from an EMBL/GenBank/DDBJ whole genome shotgun (WGS) entry which is preliminary data.</text>
</comment>